<dbReference type="Gene3D" id="3.40.50.720">
    <property type="entry name" value="NAD(P)-binding Rossmann-like Domain"/>
    <property type="match status" value="1"/>
</dbReference>
<evidence type="ECO:0000256" key="1">
    <source>
        <dbReference type="ARBA" id="ARBA00007870"/>
    </source>
</evidence>
<comment type="similarity">
    <text evidence="1">Belongs to the ketopantoate reductase family.</text>
</comment>
<evidence type="ECO:0000259" key="6">
    <source>
        <dbReference type="Pfam" id="PF02558"/>
    </source>
</evidence>
<dbReference type="GO" id="GO:0005737">
    <property type="term" value="C:cytoplasm"/>
    <property type="evidence" value="ECO:0007669"/>
    <property type="project" value="TreeGrafter"/>
</dbReference>
<feature type="domain" description="Ketopantoate reductase C-terminal" evidence="7">
    <location>
        <begin position="177"/>
        <end position="300"/>
    </location>
</feature>
<dbReference type="EC" id="1.1.1.169" evidence="2"/>
<organism evidence="8">
    <name type="scientific">hydrothermal vent metagenome</name>
    <dbReference type="NCBI Taxonomy" id="652676"/>
    <lineage>
        <taxon>unclassified sequences</taxon>
        <taxon>metagenomes</taxon>
        <taxon>ecological metagenomes</taxon>
    </lineage>
</organism>
<dbReference type="InterPro" id="IPR013328">
    <property type="entry name" value="6PGD_dom2"/>
</dbReference>
<dbReference type="Pfam" id="PF02558">
    <property type="entry name" value="ApbA"/>
    <property type="match status" value="1"/>
</dbReference>
<dbReference type="SUPFAM" id="SSF48179">
    <property type="entry name" value="6-phosphogluconate dehydrogenase C-terminal domain-like"/>
    <property type="match status" value="1"/>
</dbReference>
<evidence type="ECO:0000256" key="5">
    <source>
        <dbReference type="ARBA" id="ARBA00032024"/>
    </source>
</evidence>
<dbReference type="InterPro" id="IPR003710">
    <property type="entry name" value="ApbA"/>
</dbReference>
<dbReference type="SUPFAM" id="SSF51735">
    <property type="entry name" value="NAD(P)-binding Rossmann-fold domains"/>
    <property type="match status" value="1"/>
</dbReference>
<dbReference type="InterPro" id="IPR050838">
    <property type="entry name" value="Ketopantoate_reductase"/>
</dbReference>
<dbReference type="NCBIfam" id="TIGR00745">
    <property type="entry name" value="apbA_panE"/>
    <property type="match status" value="1"/>
</dbReference>
<evidence type="ECO:0000256" key="2">
    <source>
        <dbReference type="ARBA" id="ARBA00013014"/>
    </source>
</evidence>
<dbReference type="Pfam" id="PF08546">
    <property type="entry name" value="ApbA_C"/>
    <property type="match status" value="1"/>
</dbReference>
<dbReference type="GO" id="GO:0008677">
    <property type="term" value="F:2-dehydropantoate 2-reductase activity"/>
    <property type="evidence" value="ECO:0007669"/>
    <property type="project" value="UniProtKB-EC"/>
</dbReference>
<dbReference type="InterPro" id="IPR008927">
    <property type="entry name" value="6-PGluconate_DH-like_C_sf"/>
</dbReference>
<evidence type="ECO:0000256" key="4">
    <source>
        <dbReference type="ARBA" id="ARBA00023002"/>
    </source>
</evidence>
<dbReference type="InterPro" id="IPR036291">
    <property type="entry name" value="NAD(P)-bd_dom_sf"/>
</dbReference>
<feature type="domain" description="Ketopantoate reductase N-terminal" evidence="6">
    <location>
        <begin position="3"/>
        <end position="149"/>
    </location>
</feature>
<dbReference type="PANTHER" id="PTHR43765">
    <property type="entry name" value="2-DEHYDROPANTOATE 2-REDUCTASE-RELATED"/>
    <property type="match status" value="1"/>
</dbReference>
<keyword evidence="4 8" id="KW-0560">Oxidoreductase</keyword>
<reference evidence="8" key="1">
    <citation type="submission" date="2018-06" db="EMBL/GenBank/DDBJ databases">
        <authorList>
            <person name="Zhirakovskaya E."/>
        </authorList>
    </citation>
    <scope>NUCLEOTIDE SEQUENCE</scope>
</reference>
<evidence type="ECO:0000313" key="8">
    <source>
        <dbReference type="EMBL" id="VAW42821.1"/>
    </source>
</evidence>
<dbReference type="EMBL" id="UOEU01000965">
    <property type="protein sequence ID" value="VAW42821.1"/>
    <property type="molecule type" value="Genomic_DNA"/>
</dbReference>
<evidence type="ECO:0000259" key="7">
    <source>
        <dbReference type="Pfam" id="PF08546"/>
    </source>
</evidence>
<dbReference type="PANTHER" id="PTHR43765:SF2">
    <property type="entry name" value="2-DEHYDROPANTOATE 2-REDUCTASE"/>
    <property type="match status" value="1"/>
</dbReference>
<name>A0A3B0VIS7_9ZZZZ</name>
<protein>
    <recommendedName>
        <fullName evidence="2">2-dehydropantoate 2-reductase</fullName>
        <ecNumber evidence="2">1.1.1.169</ecNumber>
    </recommendedName>
    <alternativeName>
        <fullName evidence="5">Ketopantoate reductase</fullName>
    </alternativeName>
</protein>
<keyword evidence="3" id="KW-0521">NADP</keyword>
<dbReference type="GO" id="GO:0050661">
    <property type="term" value="F:NADP binding"/>
    <property type="evidence" value="ECO:0007669"/>
    <property type="project" value="TreeGrafter"/>
</dbReference>
<dbReference type="FunFam" id="1.10.1040.10:FF:000017">
    <property type="entry name" value="2-dehydropantoate 2-reductase"/>
    <property type="match status" value="1"/>
</dbReference>
<gene>
    <name evidence="8" type="ORF">MNBD_CHLOROFLEXI01-2247</name>
</gene>
<dbReference type="InterPro" id="IPR013332">
    <property type="entry name" value="KPR_N"/>
</dbReference>
<dbReference type="Gene3D" id="1.10.1040.10">
    <property type="entry name" value="N-(1-d-carboxylethyl)-l-norvaline Dehydrogenase, domain 2"/>
    <property type="match status" value="1"/>
</dbReference>
<proteinExistence type="inferred from homology"/>
<dbReference type="AlphaFoldDB" id="A0A3B0VIS7"/>
<evidence type="ECO:0000256" key="3">
    <source>
        <dbReference type="ARBA" id="ARBA00022857"/>
    </source>
</evidence>
<dbReference type="InterPro" id="IPR013752">
    <property type="entry name" value="KPA_reductase"/>
</dbReference>
<accession>A0A3B0VIS7</accession>
<sequence>MRVAIVGIGGMGCLFGAKLSQVANVTLVGHWLAQLKALREDGLKFIRPDGRSQTIHLAVTNNPEAAAPADLALILVKSSQTKQAAEVAKQLLHPNGVALTLQNGLGNLEQLTAVLGHRHSNLGITSEGATVIEPGTVRHAGHGQTHIAQQPNSAVPVQEIATLFQAAGLQTSLAADVAGLVWGKLAVNAGINPLTAVLQVPNGFLAENETARRLMQQAAMEVAQVAAAQQITLPFADAAQEALHVARATASNHSSMWQDVAQGRPTEIKAICGAVVEYGRQYSIPTPVNQVLLTAVRQIEQGNRAGAQTVEAILRQFIAATL</sequence>
<dbReference type="GO" id="GO:0015940">
    <property type="term" value="P:pantothenate biosynthetic process"/>
    <property type="evidence" value="ECO:0007669"/>
    <property type="project" value="InterPro"/>
</dbReference>